<keyword evidence="4" id="KW-0808">Transferase</keyword>
<keyword evidence="10" id="KW-1133">Transmembrane helix</keyword>
<dbReference type="SUPFAM" id="SSF64484">
    <property type="entry name" value="beta and beta-prime subunits of DNA dependent RNA-polymerase"/>
    <property type="match status" value="1"/>
</dbReference>
<keyword evidence="10" id="KW-0472">Membrane</keyword>
<feature type="compositionally biased region" description="Basic and acidic residues" evidence="9">
    <location>
        <begin position="1238"/>
        <end position="1261"/>
    </location>
</feature>
<dbReference type="EC" id="2.7.7.6" evidence="1"/>
<keyword evidence="10" id="KW-0812">Transmembrane</keyword>
<feature type="region of interest" description="Disordered" evidence="9">
    <location>
        <begin position="1081"/>
        <end position="1106"/>
    </location>
</feature>
<dbReference type="Pfam" id="PF05000">
    <property type="entry name" value="RNA_pol_Rpb1_4"/>
    <property type="match status" value="1"/>
</dbReference>
<feature type="region of interest" description="Disordered" evidence="9">
    <location>
        <begin position="1224"/>
        <end position="1261"/>
    </location>
</feature>
<proteinExistence type="predicted"/>
<evidence type="ECO:0000256" key="2">
    <source>
        <dbReference type="ARBA" id="ARBA00022478"/>
    </source>
</evidence>
<evidence type="ECO:0000259" key="11">
    <source>
        <dbReference type="Pfam" id="PF04998"/>
    </source>
</evidence>
<evidence type="ECO:0000256" key="8">
    <source>
        <dbReference type="ARBA" id="ARBA00023163"/>
    </source>
</evidence>
<dbReference type="GO" id="GO:0006351">
    <property type="term" value="P:DNA-templated transcription"/>
    <property type="evidence" value="ECO:0007669"/>
    <property type="project" value="InterPro"/>
</dbReference>
<accession>A0A7G1GG96</accession>
<dbReference type="InterPro" id="IPR042102">
    <property type="entry name" value="RNA_pol_Rpb1_3_sf"/>
</dbReference>
<keyword evidence="5" id="KW-0548">Nucleotidyltransferase</keyword>
<dbReference type="InterPro" id="IPR038120">
    <property type="entry name" value="Rpb1_funnel_sf"/>
</dbReference>
<keyword evidence="6" id="KW-0479">Metal-binding</keyword>
<feature type="domain" description="RNA polymerase Rpb1" evidence="12">
    <location>
        <begin position="193"/>
        <end position="272"/>
    </location>
</feature>
<evidence type="ECO:0000256" key="9">
    <source>
        <dbReference type="SAM" id="MobiDB-lite"/>
    </source>
</evidence>
<evidence type="ECO:0000313" key="13">
    <source>
        <dbReference type="EMBL" id="BBQ09618.1"/>
    </source>
</evidence>
<keyword evidence="7" id="KW-0862">Zinc</keyword>
<dbReference type="PANTHER" id="PTHR19376:SF68">
    <property type="entry name" value="DNA-DIRECTED RNA POLYMERASE SUBUNIT BETA"/>
    <property type="match status" value="1"/>
</dbReference>
<dbReference type="InterPro" id="IPR007083">
    <property type="entry name" value="RNA_pol_Rpb1_4"/>
</dbReference>
<keyword evidence="8" id="KW-0804">Transcription</keyword>
<feature type="compositionally biased region" description="Basic and acidic residues" evidence="9">
    <location>
        <begin position="1088"/>
        <end position="1105"/>
    </location>
</feature>
<evidence type="ECO:0000256" key="5">
    <source>
        <dbReference type="ARBA" id="ARBA00022695"/>
    </source>
</evidence>
<evidence type="ECO:0000256" key="1">
    <source>
        <dbReference type="ARBA" id="ARBA00012418"/>
    </source>
</evidence>
<organism evidence="13">
    <name type="scientific">Volvocales sp. NrCl902</name>
    <dbReference type="NCBI Taxonomy" id="2682054"/>
    <lineage>
        <taxon>Eukaryota</taxon>
        <taxon>Viridiplantae</taxon>
        <taxon>Chlorophyta</taxon>
        <taxon>core chlorophytes</taxon>
        <taxon>Chlorophyceae</taxon>
        <taxon>CS clade</taxon>
        <taxon>Chlamydomonadales</taxon>
    </lineage>
</organism>
<dbReference type="PANTHER" id="PTHR19376">
    <property type="entry name" value="DNA-DIRECTED RNA POLYMERASE"/>
    <property type="match status" value="1"/>
</dbReference>
<dbReference type="Gene3D" id="1.10.132.30">
    <property type="match status" value="1"/>
</dbReference>
<evidence type="ECO:0000256" key="10">
    <source>
        <dbReference type="SAM" id="Phobius"/>
    </source>
</evidence>
<feature type="transmembrane region" description="Helical" evidence="10">
    <location>
        <begin position="12"/>
        <end position="35"/>
    </location>
</feature>
<evidence type="ECO:0000256" key="7">
    <source>
        <dbReference type="ARBA" id="ARBA00022833"/>
    </source>
</evidence>
<gene>
    <name evidence="13" type="primary">rpoC2</name>
</gene>
<reference evidence="13" key="1">
    <citation type="submission" date="2019-12" db="EMBL/GenBank/DDBJ databases">
        <title>A plastid genome of a nonphotosynthetic green alga.</title>
        <authorList>
            <person name="Kamikawa R."/>
        </authorList>
    </citation>
    <scope>NUCLEOTIDE SEQUENCE</scope>
    <source>
        <strain evidence="13">NrCl902</strain>
    </source>
</reference>
<dbReference type="GO" id="GO:0046872">
    <property type="term" value="F:metal ion binding"/>
    <property type="evidence" value="ECO:0007669"/>
    <property type="project" value="UniProtKB-KW"/>
</dbReference>
<sequence length="1487" mass="168242">MYSREKQKKYTFFFLGHSLSTCFSLGGIPFCALWTQYPQHITSSRVPVLSSPTIPMCFGSLYTQFSATNGELRKPSVGIGYKCKKGIVRQKRERSATSNQRSEYGQSIIYWNQSFDKGRIKNFVSWFILNNNNIKKAVQLVDLLKKIGFSFATKAGISLGIDDLKIPTKKNSLLFSAEKIANLSEHLYNRAEITGVERYQRLISIYHQTSEILKKEVIDNFSSTDLLNPVYMMAFSGARGNISQVRQLVGMRGLMADPQGEIIDTPIRSNFREGLTLTEYIISSYGARKGTVDTALKTANAGYLTRRLVDVAQHVIISKFDCGTHRGIYLSSLKDNNKIINPLYSRIIGRILAQNLLHLSIPFTNNTQKQTMGHDPVSLHALRDLRDLRDLRLSKQVSKQVKKVSERVNYKRNIEITYDLAFDIANKYNKVFVRSPLTCQIDHSISSTEWSPVQHICQLCYGWSLAHGNLVSIGEAVGVIAGQSIGEPGTQLTMRTFHTGGVFTGDISNQIRAPFDGIVHFTAPITGIIIRTPEGQIAFLTKKEGSFFIEEHQTCPKGKKQVTSYIKKQYKIPSYTLLYLRNGDFVLYNQIIAQITNIKRQNNATDDAEYIIKSEIEGQFFTQSIKFFEKIVGPILSECHFLSEEQVQEQLQGQGQVQEQLQGQVQEQLQGQVVDKEQRSFLHRVGALKQYTNESLIMDTFYQVTDWGYAWILSGKKVQLPYPSTFFPRAGDLLNHNSLLFLVPGSFRFYSPLPFSFLVPLPISRFLFHPVPFPGSTLSLALRALHSFPSASRTPPFPFPFPEGIGTGAGVRVAKKKEGFAFPDPNLLSTQFPAEGWERVEPGKGPRAELSGKKVLLSQSLRVAQRRERDHAFLSLALRAALWASGIPANQIWASGIPANQNWVGTGQCMRSKKGTVGSRHPASFIGEIVPLTRKSRLEGLRPSIVGIEMVGDNRNRESIKVKRNSLILAKSDLMAFKYALRHKKSIDSLSTAPPLQRVALFPPTFPRLRLEMSRRKLQSPAFCPFLTSWIPKGMVYVERRTKGILAKVDYNTYPICDAFLGNLYVYGHCFTIQFKSISRPFSSSGKGDPREPELEKREYTKENKNSNLKKALKKAGQLIHLNKEKMTLRRSQPIYISPKALLHKFNGDLVLKKIPVITLTYQRLKTGDIVQGIPKVEQLFEARTTKSGQTFIENIPHLLNSIFMHYYKRPAFIPKVREETNTHALLSQPRSRSRSRSLREREMERERERERGRVEPEKSGVREALGVRTSGIHSNQNRVEPETDLVMKRNGGHCPIDQYIATILTKKYTINTNQYSVRQSFYKIQQIIVEGVYRVYKSQGVNISDKHLEVIVSQMTKKVRIIDSDQHSLYHKGYAKRIGKPIKEKKTNNACFFTGELLDLDFVENINNLLIEKIPYEPVVLGITKASLETNSFLSAASFQQTARILSKAALYQKKDFLLGLKENVIIGNLIPAGTGFIAYLPKVST</sequence>
<feature type="domain" description="RNA polymerase Rpb1" evidence="11">
    <location>
        <begin position="274"/>
        <end position="607"/>
    </location>
</feature>
<protein>
    <recommendedName>
        <fullName evidence="1">DNA-directed RNA polymerase</fullName>
        <ecNumber evidence="1">2.7.7.6</ecNumber>
    </recommendedName>
</protein>
<evidence type="ECO:0000256" key="4">
    <source>
        <dbReference type="ARBA" id="ARBA00022679"/>
    </source>
</evidence>
<dbReference type="EMBL" id="LC516060">
    <property type="protein sequence ID" value="BBQ09618.1"/>
    <property type="molecule type" value="Genomic_DNA"/>
</dbReference>
<dbReference type="InterPro" id="IPR007081">
    <property type="entry name" value="RNA_pol_Rpb1_5"/>
</dbReference>
<dbReference type="Pfam" id="PF04998">
    <property type="entry name" value="RNA_pol_Rpb1_5"/>
    <property type="match status" value="2"/>
</dbReference>
<dbReference type="GO" id="GO:0003899">
    <property type="term" value="F:DNA-directed RNA polymerase activity"/>
    <property type="evidence" value="ECO:0007669"/>
    <property type="project" value="UniProtKB-EC"/>
</dbReference>
<keyword evidence="3 13" id="KW-0934">Plastid</keyword>
<dbReference type="GO" id="GO:0000428">
    <property type="term" value="C:DNA-directed RNA polymerase complex"/>
    <property type="evidence" value="ECO:0007669"/>
    <property type="project" value="UniProtKB-KW"/>
</dbReference>
<dbReference type="GO" id="GO:0003677">
    <property type="term" value="F:DNA binding"/>
    <property type="evidence" value="ECO:0007669"/>
    <property type="project" value="InterPro"/>
</dbReference>
<name>A0A7G1GG96_9CHLO</name>
<dbReference type="Gene3D" id="1.10.1790.20">
    <property type="match status" value="1"/>
</dbReference>
<dbReference type="Gene3D" id="1.10.150.390">
    <property type="match status" value="1"/>
</dbReference>
<geneLocation type="plastid" evidence="13"/>
<dbReference type="CDD" id="cd02655">
    <property type="entry name" value="RNAP_beta'_C"/>
    <property type="match status" value="1"/>
</dbReference>
<dbReference type="Gene3D" id="1.10.274.100">
    <property type="entry name" value="RNA polymerase Rpb1, domain 3"/>
    <property type="match status" value="1"/>
</dbReference>
<feature type="domain" description="RNA polymerase Rpb1" evidence="11">
    <location>
        <begin position="1214"/>
        <end position="1428"/>
    </location>
</feature>
<evidence type="ECO:0000256" key="3">
    <source>
        <dbReference type="ARBA" id="ARBA00022640"/>
    </source>
</evidence>
<keyword evidence="2" id="KW-0240">DNA-directed RNA polymerase</keyword>
<evidence type="ECO:0000259" key="12">
    <source>
        <dbReference type="Pfam" id="PF05000"/>
    </source>
</evidence>
<dbReference type="InterPro" id="IPR045867">
    <property type="entry name" value="DNA-dir_RpoC_beta_prime"/>
</dbReference>
<evidence type="ECO:0000256" key="6">
    <source>
        <dbReference type="ARBA" id="ARBA00022723"/>
    </source>
</evidence>